<organism evidence="1 2">
    <name type="scientific">Orycteropus afer afer</name>
    <dbReference type="NCBI Taxonomy" id="1230840"/>
    <lineage>
        <taxon>Eukaryota</taxon>
        <taxon>Metazoa</taxon>
        <taxon>Chordata</taxon>
        <taxon>Craniata</taxon>
        <taxon>Vertebrata</taxon>
        <taxon>Euteleostomi</taxon>
        <taxon>Mammalia</taxon>
        <taxon>Eutheria</taxon>
        <taxon>Afrotheria</taxon>
        <taxon>Tubulidentata</taxon>
        <taxon>Orycteropodidae</taxon>
        <taxon>Orycteropus</taxon>
    </lineage>
</organism>
<accession>A0AC54Z8W3</accession>
<reference evidence="2" key="1">
    <citation type="submission" date="2025-08" db="UniProtKB">
        <authorList>
            <consortium name="RefSeq"/>
        </authorList>
    </citation>
    <scope>IDENTIFICATION</scope>
</reference>
<evidence type="ECO:0000313" key="2">
    <source>
        <dbReference type="RefSeq" id="XP_042637374.1"/>
    </source>
</evidence>
<protein>
    <submittedName>
        <fullName evidence="2">Coiled-coil domain-containing protein 201-like</fullName>
    </submittedName>
</protein>
<dbReference type="Proteomes" id="UP000694850">
    <property type="component" value="Unplaced"/>
</dbReference>
<name>A0AC54Z8W3_ORYAF</name>
<proteinExistence type="predicted"/>
<evidence type="ECO:0000313" key="1">
    <source>
        <dbReference type="Proteomes" id="UP000694850"/>
    </source>
</evidence>
<dbReference type="RefSeq" id="XP_042637374.1">
    <property type="nucleotide sequence ID" value="XM_042781440.1"/>
</dbReference>
<gene>
    <name evidence="2" type="primary">LOC122150324</name>
</gene>
<sequence length="191" mass="21399">MELEAQIPEWSSSKEDNLSLVTGRSSLRKLIKHSTPEETVQSQSMKPLGEISSLTDGQITGVSLVPTYSFQDLPSHSTGLSSTATFRQRTLSTVSASKESNGQLGPKWHHLAPAEEPVTSIMLTTQQKSVSPQAWSFPRVVGWPGIPNMARRNRRDLKKRAAAMERVRQWEDWLLQNIEEAVQHELTIQPE</sequence>
<keyword evidence="1" id="KW-1185">Reference proteome</keyword>